<proteinExistence type="predicted"/>
<dbReference type="EMBL" id="CP005974">
    <property type="protein sequence ID" value="AJR08791.1"/>
    <property type="molecule type" value="Genomic_DNA"/>
</dbReference>
<dbReference type="OrthoDB" id="6398942at2"/>
<dbReference type="KEGG" id="pgb:H744_2c2127"/>
<keyword evidence="1" id="KW-1133">Transmembrane helix</keyword>
<dbReference type="Pfam" id="PF14316">
    <property type="entry name" value="DUF4381"/>
    <property type="match status" value="1"/>
</dbReference>
<dbReference type="STRING" id="658445.H744_2c2127"/>
<gene>
    <name evidence="2" type="ORF">H744_2c2127</name>
</gene>
<organism evidence="2 3">
    <name type="scientific">Photobacterium gaetbulicola Gung47</name>
    <dbReference type="NCBI Taxonomy" id="658445"/>
    <lineage>
        <taxon>Bacteria</taxon>
        <taxon>Pseudomonadati</taxon>
        <taxon>Pseudomonadota</taxon>
        <taxon>Gammaproteobacteria</taxon>
        <taxon>Vibrionales</taxon>
        <taxon>Vibrionaceae</taxon>
        <taxon>Photobacterium</taxon>
    </lineage>
</organism>
<keyword evidence="1" id="KW-0472">Membrane</keyword>
<evidence type="ECO:0000313" key="2">
    <source>
        <dbReference type="EMBL" id="AJR08791.1"/>
    </source>
</evidence>
<evidence type="ECO:0000256" key="1">
    <source>
        <dbReference type="SAM" id="Phobius"/>
    </source>
</evidence>
<dbReference type="Proteomes" id="UP000032303">
    <property type="component" value="Chromosome 2"/>
</dbReference>
<accession>A0A0C5WB30</accession>
<reference evidence="2 3" key="1">
    <citation type="submission" date="2013-05" db="EMBL/GenBank/DDBJ databases">
        <title>Complete genome sequence of the lipase-producing bacterium Photobacterium gaetbulicola Gung47.</title>
        <authorList>
            <person name="Kim Y.-O."/>
        </authorList>
    </citation>
    <scope>NUCLEOTIDE SEQUENCE [LARGE SCALE GENOMIC DNA]</scope>
    <source>
        <strain evidence="2 3">Gung47</strain>
    </source>
</reference>
<dbReference type="PATRIC" id="fig|658445.3.peg.4108"/>
<keyword evidence="3" id="KW-1185">Reference proteome</keyword>
<feature type="transmembrane region" description="Helical" evidence="1">
    <location>
        <begin position="32"/>
        <end position="50"/>
    </location>
</feature>
<protein>
    <recommendedName>
        <fullName evidence="4">DUF4381 domain-containing protein</fullName>
    </recommendedName>
</protein>
<evidence type="ECO:0008006" key="4">
    <source>
        <dbReference type="Google" id="ProtNLM"/>
    </source>
</evidence>
<dbReference type="AlphaFoldDB" id="A0A0C5WB30"/>
<dbReference type="HOGENOM" id="CLU_113195_1_1_6"/>
<dbReference type="InterPro" id="IPR025489">
    <property type="entry name" value="DUF4381"/>
</dbReference>
<evidence type="ECO:0000313" key="3">
    <source>
        <dbReference type="Proteomes" id="UP000032303"/>
    </source>
</evidence>
<keyword evidence="1" id="KW-0812">Transmembrane</keyword>
<sequence length="197" mass="22359">MSIEHSPPSTYILRELHDVTVPESVSWMPQTIGWKVLLVLLCVIAGYLCYRRLVRWWHNRYRAEARTAITRLPMHRGLEGSADSGAFDGALFSILKIVLVYLEPANAKLFGHAFLQKLDELGNGRVTFKDELGTRWVQSLVDPSITLGREEQALLREKALCWIREHEGRSITKHVSLRAALAKLLNGNKKQGEGHHV</sequence>
<name>A0A0C5WB30_9GAMM</name>